<dbReference type="EMBL" id="JAOQJZ010000006">
    <property type="protein sequence ID" value="MCU6705781.1"/>
    <property type="molecule type" value="Genomic_DNA"/>
</dbReference>
<comment type="caution">
    <text evidence="7">The sequence shown here is derived from an EMBL/GenBank/DDBJ whole genome shotgun (WGS) entry which is preliminary data.</text>
</comment>
<dbReference type="PANTHER" id="PTHR39178">
    <property type="entry name" value="HYPOTHETICAL RIBOSOME-ASSOCIATED PROTEIN"/>
    <property type="match status" value="1"/>
</dbReference>
<comment type="similarity">
    <text evidence="5">Belongs to the Prp family.</text>
</comment>
<reference evidence="7 8" key="1">
    <citation type="journal article" date="2021" name="ISME Commun">
        <title>Automated analysis of genomic sequences facilitates high-throughput and comprehensive description of bacteria.</title>
        <authorList>
            <person name="Hitch T.C.A."/>
        </authorList>
    </citation>
    <scope>NUCLEOTIDE SEQUENCE [LARGE SCALE GENOMIC DNA]</scope>
    <source>
        <strain evidence="7 8">Sanger_31</strain>
    </source>
</reference>
<organism evidence="7 8">
    <name type="scientific">Hominimerdicola aceti</name>
    <dbReference type="NCBI Taxonomy" id="2981726"/>
    <lineage>
        <taxon>Bacteria</taxon>
        <taxon>Bacillati</taxon>
        <taxon>Bacillota</taxon>
        <taxon>Clostridia</taxon>
        <taxon>Eubacteriales</taxon>
        <taxon>Oscillospiraceae</taxon>
        <taxon>Hominimerdicola</taxon>
    </lineage>
</organism>
<evidence type="ECO:0000256" key="3">
    <source>
        <dbReference type="ARBA" id="ARBA00022801"/>
    </source>
</evidence>
<dbReference type="InterPro" id="IPR007422">
    <property type="entry name" value="Peptidase_Prp"/>
</dbReference>
<dbReference type="RefSeq" id="WP_022288732.1">
    <property type="nucleotide sequence ID" value="NZ_JAOQJZ010000006.1"/>
</dbReference>
<keyword evidence="8" id="KW-1185">Reference proteome</keyword>
<dbReference type="AlphaFoldDB" id="A0AAE3LMH3"/>
<evidence type="ECO:0000256" key="1">
    <source>
        <dbReference type="ARBA" id="ARBA00022517"/>
    </source>
</evidence>
<keyword evidence="1" id="KW-0690">Ribosome biogenesis</keyword>
<evidence type="ECO:0000313" key="8">
    <source>
        <dbReference type="Proteomes" id="UP001208131"/>
    </source>
</evidence>
<dbReference type="GO" id="GO:0006508">
    <property type="term" value="P:proteolysis"/>
    <property type="evidence" value="ECO:0007669"/>
    <property type="project" value="UniProtKB-KW"/>
</dbReference>
<dbReference type="GO" id="GO:0008234">
    <property type="term" value="F:cysteine-type peptidase activity"/>
    <property type="evidence" value="ECO:0007669"/>
    <property type="project" value="UniProtKB-KW"/>
</dbReference>
<proteinExistence type="inferred from homology"/>
<protein>
    <recommendedName>
        <fullName evidence="6">Ribosomal processing cysteine protease Prp</fullName>
    </recommendedName>
</protein>
<evidence type="ECO:0000256" key="4">
    <source>
        <dbReference type="ARBA" id="ARBA00022807"/>
    </source>
</evidence>
<evidence type="ECO:0000256" key="5">
    <source>
        <dbReference type="ARBA" id="ARBA00044503"/>
    </source>
</evidence>
<gene>
    <name evidence="7" type="ORF">OCV57_07580</name>
</gene>
<dbReference type="SUPFAM" id="SSF118010">
    <property type="entry name" value="TM1457-like"/>
    <property type="match status" value="1"/>
</dbReference>
<dbReference type="Pfam" id="PF04327">
    <property type="entry name" value="Peptidase_Prp"/>
    <property type="match status" value="1"/>
</dbReference>
<dbReference type="Proteomes" id="UP001208131">
    <property type="component" value="Unassembled WGS sequence"/>
</dbReference>
<accession>A0AAE3LMH3</accession>
<evidence type="ECO:0000256" key="2">
    <source>
        <dbReference type="ARBA" id="ARBA00022670"/>
    </source>
</evidence>
<dbReference type="PANTHER" id="PTHR39178:SF1">
    <property type="entry name" value="RIBOSOMAL-PROCESSING CYSTEINE PROTEASE PRP"/>
    <property type="match status" value="1"/>
</dbReference>
<dbReference type="CDD" id="cd16332">
    <property type="entry name" value="Prp-like"/>
    <property type="match status" value="1"/>
</dbReference>
<name>A0AAE3LMH3_9FIRM</name>
<dbReference type="GO" id="GO:0042254">
    <property type="term" value="P:ribosome biogenesis"/>
    <property type="evidence" value="ECO:0007669"/>
    <property type="project" value="UniProtKB-KW"/>
</dbReference>
<keyword evidence="2 7" id="KW-0645">Protease</keyword>
<dbReference type="Gene3D" id="3.30.70.1490">
    <property type="entry name" value="Cysteine protease Prp"/>
    <property type="match status" value="1"/>
</dbReference>
<keyword evidence="4" id="KW-0788">Thiol protease</keyword>
<sequence length="106" mass="11790">MICADFFRNEHDRLVGFRITGHAGYADYGEDVCCASVSSAVMLTANTVTEAFKIKADVAVEENEIILRLENDSSEEGDKLLLGLLTHLYFLAEEFSGRIKVTVRDN</sequence>
<evidence type="ECO:0000256" key="6">
    <source>
        <dbReference type="ARBA" id="ARBA00044538"/>
    </source>
</evidence>
<dbReference type="InterPro" id="IPR036764">
    <property type="entry name" value="Peptidase_Prp_sf"/>
</dbReference>
<keyword evidence="3" id="KW-0378">Hydrolase</keyword>
<evidence type="ECO:0000313" key="7">
    <source>
        <dbReference type="EMBL" id="MCU6705781.1"/>
    </source>
</evidence>